<evidence type="ECO:0000313" key="2">
    <source>
        <dbReference type="EMBL" id="RAK72149.1"/>
    </source>
</evidence>
<accession>A0A8G1RFY0</accession>
<dbReference type="AlphaFoldDB" id="A0A8G1RFY0"/>
<dbReference type="Gene3D" id="3.40.50.2000">
    <property type="entry name" value="Glycogen Phosphorylase B"/>
    <property type="match status" value="1"/>
</dbReference>
<dbReference type="PANTHER" id="PTHR48050:SF13">
    <property type="entry name" value="STEROL 3-BETA-GLUCOSYLTRANSFERASE UGT80A2"/>
    <property type="match status" value="1"/>
</dbReference>
<dbReference type="SUPFAM" id="SSF53756">
    <property type="entry name" value="UDP-Glycosyltransferase/glycogen phosphorylase"/>
    <property type="match status" value="1"/>
</dbReference>
<sequence length="500" mass="54976">MATPNRSSKTSFPNILIVTNSEPDQASQTLAIAHEFLAHSHNVRVHIASFAELAPSIKQLNHDRATHHEATFHSLPGPTKREASDQNGFFQQDAFHAHSSLGNTLRTYTQLLPQSRIPWTGPEYVTLYNHIGIIVADIFPLVIVVDATLAPGVDVCRTLKWRHVLVGSGLAHEYLPPSPTTNFLKYSLGPLYLPQTLKTLTLSLLLHLGTTHSAHLQQIQTARRARDLPGPIPDPYFPPLLDGKTDPPPLLLPTHRTYDPMPIPMAMTSEIIHCGPITRPIRPLGKTHPELALWLRQRPTILITLGPATPWPARAQIEFARAITAVLRAKPLVQVLWLMRPEPIGAASGACCNGLMETEVVRLKATISPRNRLRIYPRPPAETLAMLLSGNVGGVVHRGEAGVFGEGVRAGIPQIVLPVYLADYEYAQRVEDLGVGVAVRAAGRVTAVQLEMAMLQVLEGEAADKMRGRAEAVAVKLFRKDGRVVAHERVLEMIGLRRED</sequence>
<keyword evidence="2" id="KW-0808">Transferase</keyword>
<dbReference type="GO" id="GO:0016757">
    <property type="term" value="F:glycosyltransferase activity"/>
    <property type="evidence" value="ECO:0007669"/>
    <property type="project" value="UniProtKB-ARBA"/>
</dbReference>
<evidence type="ECO:0000313" key="3">
    <source>
        <dbReference type="Proteomes" id="UP000249789"/>
    </source>
</evidence>
<dbReference type="InterPro" id="IPR050426">
    <property type="entry name" value="Glycosyltransferase_28"/>
</dbReference>
<dbReference type="InterPro" id="IPR010610">
    <property type="entry name" value="EryCIII-like_C"/>
</dbReference>
<dbReference type="PANTHER" id="PTHR48050">
    <property type="entry name" value="STEROL 3-BETA-GLUCOSYLTRANSFERASE"/>
    <property type="match status" value="1"/>
</dbReference>
<organism evidence="2 3">
    <name type="scientific">Aspergillus fijiensis CBS 313.89</name>
    <dbReference type="NCBI Taxonomy" id="1448319"/>
    <lineage>
        <taxon>Eukaryota</taxon>
        <taxon>Fungi</taxon>
        <taxon>Dikarya</taxon>
        <taxon>Ascomycota</taxon>
        <taxon>Pezizomycotina</taxon>
        <taxon>Eurotiomycetes</taxon>
        <taxon>Eurotiomycetidae</taxon>
        <taxon>Eurotiales</taxon>
        <taxon>Aspergillaceae</taxon>
        <taxon>Aspergillus</taxon>
    </lineage>
</organism>
<gene>
    <name evidence="2" type="ORF">BO72DRAFT_390195</name>
</gene>
<dbReference type="RefSeq" id="XP_040796161.1">
    <property type="nucleotide sequence ID" value="XM_040941796.1"/>
</dbReference>
<dbReference type="GeneID" id="63859129"/>
<dbReference type="VEuPathDB" id="FungiDB:BO72DRAFT_390195"/>
<evidence type="ECO:0000259" key="1">
    <source>
        <dbReference type="Pfam" id="PF06722"/>
    </source>
</evidence>
<name>A0A8G1RFY0_9EURO</name>
<dbReference type="EMBL" id="KZ824701">
    <property type="protein sequence ID" value="RAK72149.1"/>
    <property type="molecule type" value="Genomic_DNA"/>
</dbReference>
<dbReference type="OrthoDB" id="5835829at2759"/>
<reference evidence="2 3" key="1">
    <citation type="submission" date="2018-02" db="EMBL/GenBank/DDBJ databases">
        <title>The genomes of Aspergillus section Nigri reveals drivers in fungal speciation.</title>
        <authorList>
            <consortium name="DOE Joint Genome Institute"/>
            <person name="Vesth T.C."/>
            <person name="Nybo J."/>
            <person name="Theobald S."/>
            <person name="Brandl J."/>
            <person name="Frisvad J.C."/>
            <person name="Nielsen K.F."/>
            <person name="Lyhne E.K."/>
            <person name="Kogle M.E."/>
            <person name="Kuo A."/>
            <person name="Riley R."/>
            <person name="Clum A."/>
            <person name="Nolan M."/>
            <person name="Lipzen A."/>
            <person name="Salamov A."/>
            <person name="Henrissat B."/>
            <person name="Wiebenga A."/>
            <person name="De vries R.P."/>
            <person name="Grigoriev I.V."/>
            <person name="Mortensen U.H."/>
            <person name="Andersen M.R."/>
            <person name="Baker S.E."/>
        </authorList>
    </citation>
    <scope>NUCLEOTIDE SEQUENCE [LARGE SCALE GENOMIC DNA]</scope>
    <source>
        <strain evidence="2 3">CBS 313.89</strain>
    </source>
</reference>
<keyword evidence="3" id="KW-1185">Reference proteome</keyword>
<dbReference type="Pfam" id="PF06722">
    <property type="entry name" value="EryCIII-like_C"/>
    <property type="match status" value="1"/>
</dbReference>
<protein>
    <submittedName>
        <fullName evidence="2">UDP-Glycosyltransferase/glycogen phosphorylase</fullName>
    </submittedName>
</protein>
<feature type="domain" description="Erythromycin biosynthesis protein CIII-like C-terminal" evidence="1">
    <location>
        <begin position="387"/>
        <end position="463"/>
    </location>
</feature>
<dbReference type="Proteomes" id="UP000249789">
    <property type="component" value="Unassembled WGS sequence"/>
</dbReference>
<proteinExistence type="predicted"/>